<reference evidence="1 2" key="1">
    <citation type="submission" date="2007-04" db="EMBL/GenBank/DDBJ databases">
        <authorList>
            <person name="Fulton L."/>
            <person name="Clifton S."/>
            <person name="Fulton B."/>
            <person name="Xu J."/>
            <person name="Minx P."/>
            <person name="Pepin K.H."/>
            <person name="Johnson M."/>
            <person name="Thiruvilangam P."/>
            <person name="Bhonagiri V."/>
            <person name="Nash W.E."/>
            <person name="Mardis E.R."/>
            <person name="Wilson R.K."/>
        </authorList>
    </citation>
    <scope>NUCLEOTIDE SEQUENCE [LARGE SCALE GENOMIC DNA]</scope>
    <source>
        <strain evidence="1 2">ATCC 29799</strain>
    </source>
</reference>
<gene>
    <name evidence="1" type="ORF">BACCAP_02815</name>
</gene>
<dbReference type="EMBL" id="AAXG02000019">
    <property type="protein sequence ID" value="EDM99418.1"/>
    <property type="molecule type" value="Genomic_DNA"/>
</dbReference>
<organism evidence="1 2">
    <name type="scientific">Pseudoflavonifractor capillosus ATCC 29799</name>
    <dbReference type="NCBI Taxonomy" id="411467"/>
    <lineage>
        <taxon>Bacteria</taxon>
        <taxon>Bacillati</taxon>
        <taxon>Bacillota</taxon>
        <taxon>Clostridia</taxon>
        <taxon>Eubacteriales</taxon>
        <taxon>Oscillospiraceae</taxon>
        <taxon>Pseudoflavonifractor</taxon>
    </lineage>
</organism>
<evidence type="ECO:0000313" key="1">
    <source>
        <dbReference type="EMBL" id="EDM99418.1"/>
    </source>
</evidence>
<name>A6NX69_9FIRM</name>
<reference evidence="1 2" key="2">
    <citation type="submission" date="2007-06" db="EMBL/GenBank/DDBJ databases">
        <title>Draft genome sequence of Pseudoflavonifractor capillosus ATCC 29799.</title>
        <authorList>
            <person name="Sudarsanam P."/>
            <person name="Ley R."/>
            <person name="Guruge J."/>
            <person name="Turnbaugh P.J."/>
            <person name="Mahowald M."/>
            <person name="Liep D."/>
            <person name="Gordon J."/>
        </authorList>
    </citation>
    <scope>NUCLEOTIDE SEQUENCE [LARGE SCALE GENOMIC DNA]</scope>
    <source>
        <strain evidence="1 2">ATCC 29799</strain>
    </source>
</reference>
<comment type="caution">
    <text evidence="1">The sequence shown here is derived from an EMBL/GenBank/DDBJ whole genome shotgun (WGS) entry which is preliminary data.</text>
</comment>
<accession>A6NX69</accession>
<keyword evidence="2" id="KW-1185">Reference proteome</keyword>
<evidence type="ECO:0000313" key="2">
    <source>
        <dbReference type="Proteomes" id="UP000003639"/>
    </source>
</evidence>
<sequence>MSSSITISDSLFYSVIASGLFKENRPYRLFYCNTNRRNRL</sequence>
<dbReference type="STRING" id="411467.BACCAP_02815"/>
<dbReference type="AlphaFoldDB" id="A6NX69"/>
<proteinExistence type="predicted"/>
<dbReference type="Proteomes" id="UP000003639">
    <property type="component" value="Unassembled WGS sequence"/>
</dbReference>
<protein>
    <submittedName>
        <fullName evidence="1">Uncharacterized protein</fullName>
    </submittedName>
</protein>